<dbReference type="GO" id="GO:0005254">
    <property type="term" value="F:chloride channel activity"/>
    <property type="evidence" value="ECO:0007669"/>
    <property type="project" value="UniProtKB-KW"/>
</dbReference>
<keyword evidence="6" id="KW-0868">Chloride</keyword>
<dbReference type="Pfam" id="PF01062">
    <property type="entry name" value="Bestrophin"/>
    <property type="match status" value="1"/>
</dbReference>
<comment type="similarity">
    <text evidence="5 6">Belongs to the anion channel-forming bestrophin (TC 1.A.46) family. Calcium-sensitive chloride channel subfamily.</text>
</comment>
<organism evidence="7 8">
    <name type="scientific">Acrobeloides nanus</name>
    <dbReference type="NCBI Taxonomy" id="290746"/>
    <lineage>
        <taxon>Eukaryota</taxon>
        <taxon>Metazoa</taxon>
        <taxon>Ecdysozoa</taxon>
        <taxon>Nematoda</taxon>
        <taxon>Chromadorea</taxon>
        <taxon>Rhabditida</taxon>
        <taxon>Tylenchina</taxon>
        <taxon>Cephalobomorpha</taxon>
        <taxon>Cephaloboidea</taxon>
        <taxon>Cephalobidae</taxon>
        <taxon>Acrobeloides</taxon>
    </lineage>
</organism>
<keyword evidence="6" id="KW-0407">Ion channel</keyword>
<keyword evidence="6" id="KW-0869">Chloride channel</keyword>
<dbReference type="WBParaSite" id="ACRNAN_scaffold3721.g30150.t1">
    <property type="protein sequence ID" value="ACRNAN_scaffold3721.g30150.t1"/>
    <property type="gene ID" value="ACRNAN_scaffold3721.g30150"/>
</dbReference>
<keyword evidence="3" id="KW-1133">Transmembrane helix</keyword>
<evidence type="ECO:0000256" key="4">
    <source>
        <dbReference type="ARBA" id="ARBA00023136"/>
    </source>
</evidence>
<keyword evidence="6" id="KW-1003">Cell membrane</keyword>
<dbReference type="Proteomes" id="UP000887540">
    <property type="component" value="Unplaced"/>
</dbReference>
<proteinExistence type="inferred from homology"/>
<keyword evidence="6" id="KW-0406">Ion transport</keyword>
<comment type="function">
    <text evidence="6">Forms chloride channels.</text>
</comment>
<keyword evidence="2" id="KW-0812">Transmembrane</keyword>
<name>A0A914DUB5_9BILA</name>
<dbReference type="AlphaFoldDB" id="A0A914DUB5"/>
<sequence>MNWCFNLCHYMRSKEKVWADNLLQGLIAELKTYRASLQTLFNTDSVPIPLVYPQVVLVATRVYFLLCIFSRQYIVDVKDKNRDIIDEWVPFMTMMQVVFYMGWLKVAEALLNPLGLDDDDFECNFIIDRNVAISTLLAEKHAGEYPVQMHDSLHHFKFPLYSEKSVSSNIRKLIGSAALATYVEENLRVNMIPHYGYMPSPRVQKARGPSVLSTLTIPFRKVANSMISTEKQGIDNPACDFLDLEAGPIAQKSYNLNKDMVLVKVDECSSESSTSQQESIVNQ</sequence>
<reference evidence="8" key="1">
    <citation type="submission" date="2022-11" db="UniProtKB">
        <authorList>
            <consortium name="WormBaseParasite"/>
        </authorList>
    </citation>
    <scope>IDENTIFICATION</scope>
</reference>
<protein>
    <recommendedName>
        <fullName evidence="6">Bestrophin homolog</fullName>
    </recommendedName>
</protein>
<dbReference type="PANTHER" id="PTHR10736">
    <property type="entry name" value="BESTROPHIN"/>
    <property type="match status" value="1"/>
</dbReference>
<dbReference type="InterPro" id="IPR021134">
    <property type="entry name" value="Bestrophin-like"/>
</dbReference>
<evidence type="ECO:0000256" key="5">
    <source>
        <dbReference type="ARBA" id="ARBA00034769"/>
    </source>
</evidence>
<evidence type="ECO:0000256" key="1">
    <source>
        <dbReference type="ARBA" id="ARBA00004370"/>
    </source>
</evidence>
<keyword evidence="4" id="KW-0472">Membrane</keyword>
<keyword evidence="6" id="KW-0813">Transport</keyword>
<dbReference type="GO" id="GO:0005886">
    <property type="term" value="C:plasma membrane"/>
    <property type="evidence" value="ECO:0007669"/>
    <property type="project" value="UniProtKB-SubCell"/>
</dbReference>
<evidence type="ECO:0000313" key="8">
    <source>
        <dbReference type="WBParaSite" id="ACRNAN_scaffold3721.g30150.t1"/>
    </source>
</evidence>
<evidence type="ECO:0000256" key="3">
    <source>
        <dbReference type="ARBA" id="ARBA00022989"/>
    </source>
</evidence>
<keyword evidence="7" id="KW-1185">Reference proteome</keyword>
<dbReference type="GO" id="GO:0034707">
    <property type="term" value="C:chloride channel complex"/>
    <property type="evidence" value="ECO:0007669"/>
    <property type="project" value="UniProtKB-KW"/>
</dbReference>
<dbReference type="PANTHER" id="PTHR10736:SF0">
    <property type="entry name" value="BESTROPHIN HOMOLOG"/>
    <property type="match status" value="1"/>
</dbReference>
<accession>A0A914DUB5</accession>
<dbReference type="InterPro" id="IPR000615">
    <property type="entry name" value="Bestrophin"/>
</dbReference>
<evidence type="ECO:0000256" key="2">
    <source>
        <dbReference type="ARBA" id="ARBA00022692"/>
    </source>
</evidence>
<evidence type="ECO:0000313" key="7">
    <source>
        <dbReference type="Proteomes" id="UP000887540"/>
    </source>
</evidence>
<evidence type="ECO:0000256" key="6">
    <source>
        <dbReference type="RuleBase" id="RU363126"/>
    </source>
</evidence>
<comment type="subcellular location">
    <subcellularLocation>
        <location evidence="6">Cell membrane</location>
        <topology evidence="6">Multi-pass membrane protein</topology>
    </subcellularLocation>
    <subcellularLocation>
        <location evidence="1">Membrane</location>
    </subcellularLocation>
</comment>